<name>A0A066WE47_TILAU</name>
<accession>A0A066WE47</accession>
<dbReference type="EMBL" id="JMSN01000018">
    <property type="protein sequence ID" value="KDN50808.1"/>
    <property type="molecule type" value="Genomic_DNA"/>
</dbReference>
<dbReference type="RefSeq" id="XP_013244560.1">
    <property type="nucleotide sequence ID" value="XM_013389106.1"/>
</dbReference>
<dbReference type="HOGENOM" id="CLU_1994194_0_0_1"/>
<evidence type="ECO:0000313" key="1">
    <source>
        <dbReference type="EMBL" id="KDN50808.1"/>
    </source>
</evidence>
<evidence type="ECO:0000313" key="2">
    <source>
        <dbReference type="Proteomes" id="UP000027361"/>
    </source>
</evidence>
<keyword evidence="2" id="KW-1185">Reference proteome</keyword>
<dbReference type="GeneID" id="25267641"/>
<reference evidence="1 2" key="1">
    <citation type="submission" date="2014-05" db="EMBL/GenBank/DDBJ databases">
        <title>Draft genome sequence of a rare smut relative, Tilletiaria anomala UBC 951.</title>
        <authorList>
            <consortium name="DOE Joint Genome Institute"/>
            <person name="Toome M."/>
            <person name="Kuo A."/>
            <person name="Henrissat B."/>
            <person name="Lipzen A."/>
            <person name="Tritt A."/>
            <person name="Yoshinaga Y."/>
            <person name="Zane M."/>
            <person name="Barry K."/>
            <person name="Grigoriev I.V."/>
            <person name="Spatafora J.W."/>
            <person name="Aimea M.C."/>
        </authorList>
    </citation>
    <scope>NUCLEOTIDE SEQUENCE [LARGE SCALE GENOMIC DNA]</scope>
    <source>
        <strain evidence="1 2">UBC 951</strain>
    </source>
</reference>
<dbReference type="InParanoid" id="A0A066WE47"/>
<proteinExistence type="predicted"/>
<dbReference type="Proteomes" id="UP000027361">
    <property type="component" value="Unassembled WGS sequence"/>
</dbReference>
<comment type="caution">
    <text evidence="1">The sequence shown here is derived from an EMBL/GenBank/DDBJ whole genome shotgun (WGS) entry which is preliminary data.</text>
</comment>
<sequence length="125" mass="13673">MTASWNRTGAVGHLAISDFSSFSAIYDAASPSYSSFRPSVHLSRTSLIRNGIRYSASILSMDWGSVIGHQGYPKVQYLNPESASGIQTECLNIGATGALLLYLREDMGTHFSFRCQETFLGRIEA</sequence>
<gene>
    <name evidence="1" type="ORF">K437DRAFT_59658</name>
</gene>
<protein>
    <submittedName>
        <fullName evidence="1">Uncharacterized protein</fullName>
    </submittedName>
</protein>
<dbReference type="AlphaFoldDB" id="A0A066WE47"/>
<organism evidence="1 2">
    <name type="scientific">Tilletiaria anomala (strain ATCC 24038 / CBS 436.72 / UBC 951)</name>
    <dbReference type="NCBI Taxonomy" id="1037660"/>
    <lineage>
        <taxon>Eukaryota</taxon>
        <taxon>Fungi</taxon>
        <taxon>Dikarya</taxon>
        <taxon>Basidiomycota</taxon>
        <taxon>Ustilaginomycotina</taxon>
        <taxon>Exobasidiomycetes</taxon>
        <taxon>Georgefischeriales</taxon>
        <taxon>Tilletiariaceae</taxon>
        <taxon>Tilletiaria</taxon>
    </lineage>
</organism>